<sequence length="195" mass="21522">MSIDDLYNNFKIVEQEVKGTTSSNSSSENMAFLSSPSTNNTNEVHTAYGVSTASTQSSTASTQVGTASTQTSTANLRFQSYNVVLPPATLVYNTRRCPPPKTDLSYSGLEKFKQSQFESYGPKSSEIQSKNASEDIPNELKEYPDAPLVKNRVLDNKDYSVESPVMVEKKTVVLTIPKVKVVRPKQQEKPVRKTV</sequence>
<protein>
    <submittedName>
        <fullName evidence="2">Uncharacterized protein</fullName>
    </submittedName>
</protein>
<gene>
    <name evidence="2" type="ORF">Tci_669332</name>
</gene>
<evidence type="ECO:0000313" key="2">
    <source>
        <dbReference type="EMBL" id="GFA97360.1"/>
    </source>
</evidence>
<feature type="region of interest" description="Disordered" evidence="1">
    <location>
        <begin position="119"/>
        <end position="146"/>
    </location>
</feature>
<reference evidence="2" key="1">
    <citation type="journal article" date="2019" name="Sci. Rep.">
        <title>Draft genome of Tanacetum cinerariifolium, the natural source of mosquito coil.</title>
        <authorList>
            <person name="Yamashiro T."/>
            <person name="Shiraishi A."/>
            <person name="Satake H."/>
            <person name="Nakayama K."/>
        </authorList>
    </citation>
    <scope>NUCLEOTIDE SEQUENCE</scope>
</reference>
<accession>A0A699KJX7</accession>
<dbReference type="AlphaFoldDB" id="A0A699KJX7"/>
<dbReference type="EMBL" id="BKCJ010525267">
    <property type="protein sequence ID" value="GFA97360.1"/>
    <property type="molecule type" value="Genomic_DNA"/>
</dbReference>
<evidence type="ECO:0000256" key="1">
    <source>
        <dbReference type="SAM" id="MobiDB-lite"/>
    </source>
</evidence>
<organism evidence="2">
    <name type="scientific">Tanacetum cinerariifolium</name>
    <name type="common">Dalmatian daisy</name>
    <name type="synonym">Chrysanthemum cinerariifolium</name>
    <dbReference type="NCBI Taxonomy" id="118510"/>
    <lineage>
        <taxon>Eukaryota</taxon>
        <taxon>Viridiplantae</taxon>
        <taxon>Streptophyta</taxon>
        <taxon>Embryophyta</taxon>
        <taxon>Tracheophyta</taxon>
        <taxon>Spermatophyta</taxon>
        <taxon>Magnoliopsida</taxon>
        <taxon>eudicotyledons</taxon>
        <taxon>Gunneridae</taxon>
        <taxon>Pentapetalae</taxon>
        <taxon>asterids</taxon>
        <taxon>campanulids</taxon>
        <taxon>Asterales</taxon>
        <taxon>Asteraceae</taxon>
        <taxon>Asteroideae</taxon>
        <taxon>Anthemideae</taxon>
        <taxon>Anthemidinae</taxon>
        <taxon>Tanacetum</taxon>
    </lineage>
</organism>
<comment type="caution">
    <text evidence="2">The sequence shown here is derived from an EMBL/GenBank/DDBJ whole genome shotgun (WGS) entry which is preliminary data.</text>
</comment>
<feature type="non-terminal residue" evidence="2">
    <location>
        <position position="195"/>
    </location>
</feature>
<feature type="region of interest" description="Disordered" evidence="1">
    <location>
        <begin position="18"/>
        <end position="43"/>
    </location>
</feature>
<proteinExistence type="predicted"/>
<name>A0A699KJX7_TANCI</name>